<evidence type="ECO:0000313" key="2">
    <source>
        <dbReference type="EMBL" id="TNN37360.1"/>
    </source>
</evidence>
<keyword evidence="3" id="KW-1185">Reference proteome</keyword>
<evidence type="ECO:0000256" key="1">
    <source>
        <dbReference type="SAM" id="MobiDB-lite"/>
    </source>
</evidence>
<gene>
    <name evidence="2" type="ORF">EYF80_052469</name>
</gene>
<organism evidence="2 3">
    <name type="scientific">Liparis tanakae</name>
    <name type="common">Tanaka's snailfish</name>
    <dbReference type="NCBI Taxonomy" id="230148"/>
    <lineage>
        <taxon>Eukaryota</taxon>
        <taxon>Metazoa</taxon>
        <taxon>Chordata</taxon>
        <taxon>Craniata</taxon>
        <taxon>Vertebrata</taxon>
        <taxon>Euteleostomi</taxon>
        <taxon>Actinopterygii</taxon>
        <taxon>Neopterygii</taxon>
        <taxon>Teleostei</taxon>
        <taxon>Neoteleostei</taxon>
        <taxon>Acanthomorphata</taxon>
        <taxon>Eupercaria</taxon>
        <taxon>Perciformes</taxon>
        <taxon>Cottioidei</taxon>
        <taxon>Cottales</taxon>
        <taxon>Liparidae</taxon>
        <taxon>Liparis</taxon>
    </lineage>
</organism>
<evidence type="ECO:0000313" key="3">
    <source>
        <dbReference type="Proteomes" id="UP000314294"/>
    </source>
</evidence>
<reference evidence="2 3" key="1">
    <citation type="submission" date="2019-03" db="EMBL/GenBank/DDBJ databases">
        <title>First draft genome of Liparis tanakae, snailfish: a comprehensive survey of snailfish specific genes.</title>
        <authorList>
            <person name="Kim W."/>
            <person name="Song I."/>
            <person name="Jeong J.-H."/>
            <person name="Kim D."/>
            <person name="Kim S."/>
            <person name="Ryu S."/>
            <person name="Song J.Y."/>
            <person name="Lee S.K."/>
        </authorList>
    </citation>
    <scope>NUCLEOTIDE SEQUENCE [LARGE SCALE GENOMIC DNA]</scope>
    <source>
        <tissue evidence="2">Muscle</tissue>
    </source>
</reference>
<accession>A0A4Z2F901</accession>
<feature type="compositionally biased region" description="Basic and acidic residues" evidence="1">
    <location>
        <begin position="29"/>
        <end position="42"/>
    </location>
</feature>
<dbReference type="EMBL" id="SRLO01001497">
    <property type="protein sequence ID" value="TNN37360.1"/>
    <property type="molecule type" value="Genomic_DNA"/>
</dbReference>
<comment type="caution">
    <text evidence="2">The sequence shown here is derived from an EMBL/GenBank/DDBJ whole genome shotgun (WGS) entry which is preliminary data.</text>
</comment>
<feature type="compositionally biased region" description="Basic and acidic residues" evidence="1">
    <location>
        <begin position="7"/>
        <end position="20"/>
    </location>
</feature>
<feature type="region of interest" description="Disordered" evidence="1">
    <location>
        <begin position="1"/>
        <end position="82"/>
    </location>
</feature>
<dbReference type="AlphaFoldDB" id="A0A4Z2F901"/>
<proteinExistence type="predicted"/>
<sequence length="82" mass="8687">MPLELGKGIRAETSIKRRMSEGANGANHAESDGRDTGVDLRGRQRVGATPSPGQSGGREVARRARLHTAGEQLPSLVRTLAL</sequence>
<dbReference type="Proteomes" id="UP000314294">
    <property type="component" value="Unassembled WGS sequence"/>
</dbReference>
<protein>
    <submittedName>
        <fullName evidence="2">Uncharacterized protein</fullName>
    </submittedName>
</protein>
<name>A0A4Z2F901_9TELE</name>